<organism evidence="6 7">
    <name type="scientific">Microlunatus parietis</name>
    <dbReference type="NCBI Taxonomy" id="682979"/>
    <lineage>
        <taxon>Bacteria</taxon>
        <taxon>Bacillati</taxon>
        <taxon>Actinomycetota</taxon>
        <taxon>Actinomycetes</taxon>
        <taxon>Propionibacteriales</taxon>
        <taxon>Propionibacteriaceae</taxon>
        <taxon>Microlunatus</taxon>
    </lineage>
</organism>
<dbReference type="PROSITE" id="PS50022">
    <property type="entry name" value="FA58C_3"/>
    <property type="match status" value="1"/>
</dbReference>
<reference evidence="6 7" key="1">
    <citation type="submission" date="2020-07" db="EMBL/GenBank/DDBJ databases">
        <title>Sequencing the genomes of 1000 actinobacteria strains.</title>
        <authorList>
            <person name="Klenk H.-P."/>
        </authorList>
    </citation>
    <scope>NUCLEOTIDE SEQUENCE [LARGE SCALE GENOMIC DNA]</scope>
    <source>
        <strain evidence="6 7">DSM 22083</strain>
    </source>
</reference>
<evidence type="ECO:0000256" key="1">
    <source>
        <dbReference type="ARBA" id="ARBA00004196"/>
    </source>
</evidence>
<dbReference type="Gene3D" id="2.60.120.260">
    <property type="entry name" value="Galactose-binding domain-like"/>
    <property type="match status" value="1"/>
</dbReference>
<keyword evidence="4" id="KW-0732">Signal</keyword>
<dbReference type="EMBL" id="JACCBU010000001">
    <property type="protein sequence ID" value="NYE69585.1"/>
    <property type="molecule type" value="Genomic_DNA"/>
</dbReference>
<dbReference type="Pfam" id="PF00754">
    <property type="entry name" value="F5_F8_type_C"/>
    <property type="match status" value="1"/>
</dbReference>
<dbReference type="GO" id="GO:0016829">
    <property type="term" value="F:lyase activity"/>
    <property type="evidence" value="ECO:0007669"/>
    <property type="project" value="InterPro"/>
</dbReference>
<gene>
    <name evidence="6" type="ORF">BKA15_000914</name>
</gene>
<dbReference type="PANTHER" id="PTHR38045:SF1">
    <property type="entry name" value="HEPARINASE II_III-LIKE PROTEIN"/>
    <property type="match status" value="1"/>
</dbReference>
<accession>A0A7Y9LAH3</accession>
<comment type="subcellular location">
    <subcellularLocation>
        <location evidence="1">Cell envelope</location>
    </subcellularLocation>
    <subcellularLocation>
        <location evidence="2">Secreted</location>
    </subcellularLocation>
</comment>
<evidence type="ECO:0000259" key="5">
    <source>
        <dbReference type="PROSITE" id="PS50022"/>
    </source>
</evidence>
<comment type="caution">
    <text evidence="6">The sequence shown here is derived from an EMBL/GenBank/DDBJ whole genome shotgun (WGS) entry which is preliminary data.</text>
</comment>
<evidence type="ECO:0000313" key="6">
    <source>
        <dbReference type="EMBL" id="NYE69585.1"/>
    </source>
</evidence>
<dbReference type="Gene3D" id="1.50.10.100">
    <property type="entry name" value="Chondroitin AC/alginate lyase"/>
    <property type="match status" value="1"/>
</dbReference>
<keyword evidence="7" id="KW-1185">Reference proteome</keyword>
<evidence type="ECO:0000256" key="2">
    <source>
        <dbReference type="ARBA" id="ARBA00004613"/>
    </source>
</evidence>
<dbReference type="NCBIfam" id="NF033679">
    <property type="entry name" value="DNRLRE_dom"/>
    <property type="match status" value="1"/>
</dbReference>
<feature type="domain" description="F5/8 type C" evidence="5">
    <location>
        <begin position="732"/>
        <end position="838"/>
    </location>
</feature>
<proteinExistence type="predicted"/>
<dbReference type="RefSeq" id="WP_179748456.1">
    <property type="nucleotide sequence ID" value="NZ_JACCBU010000001.1"/>
</dbReference>
<name>A0A7Y9LAH3_9ACTN</name>
<dbReference type="InterPro" id="IPR008979">
    <property type="entry name" value="Galactose-bd-like_sf"/>
</dbReference>
<evidence type="ECO:0000256" key="3">
    <source>
        <dbReference type="ARBA" id="ARBA00022525"/>
    </source>
</evidence>
<dbReference type="SUPFAM" id="SSF48230">
    <property type="entry name" value="Chondroitin AC/alginate lyase"/>
    <property type="match status" value="1"/>
</dbReference>
<protein>
    <recommendedName>
        <fullName evidence="5">F5/8 type C domain-containing protein</fullName>
    </recommendedName>
</protein>
<keyword evidence="3" id="KW-0964">Secreted</keyword>
<dbReference type="InterPro" id="IPR000421">
    <property type="entry name" value="FA58C"/>
</dbReference>
<dbReference type="PANTHER" id="PTHR38045">
    <property type="entry name" value="CHROMOSOME 1, WHOLE GENOME SHOTGUN SEQUENCE"/>
    <property type="match status" value="1"/>
</dbReference>
<dbReference type="Gene3D" id="2.70.98.70">
    <property type="match status" value="1"/>
</dbReference>
<dbReference type="AlphaFoldDB" id="A0A7Y9LAH3"/>
<evidence type="ECO:0000256" key="4">
    <source>
        <dbReference type="ARBA" id="ARBA00022729"/>
    </source>
</evidence>
<dbReference type="Pfam" id="PF07940">
    <property type="entry name" value="Hepar_II_III_C"/>
    <property type="match status" value="1"/>
</dbReference>
<sequence length="1105" mass="119134">MRRRAFLAAGAATLGLGQLLLQVQRAAAEPITVRPEHPRLLLTDFDHPRSVIKNDPVAAAWYDKIKSAADLLLDKPTVTYQIPDGLRLLATSREAQHRVYTLSFAYAVEGDTGYRDRLWAELSAVCAFPDWNHQRHFLDTAEMTHAVAIGYDWWHAEWSAEQRTTLETALVEYGLKPGLAVYGGAPTAHKWPTWTNNWNIVCNGGMITGALAVADRFPDVAEDVITKAVASLPLAIAEYAPDGGYPEGAGYWEYAAKYLVLCLAVLDSATGGDSGLSESPGVSTTVDFPLHLAGPTGLAFNYYDGAAGASRIPEMFWFARRFARPDYAWLARLGASTRQPGWAQLPVGLIWYDPDRTRGPVASGTALDSYFDHCAVATSRSGWERDEALYLAGKAGDNATSHADLDLGSWVLDALGQRWFVELGSDNYNLPGYFHPPRWTYYRKRPEGQNTLVVNPGEDPGQRPDAVGSVVARKSGPAESWFVIDGTGAHPDIVSWRRGWRLFDHRRRVIVQDEITIKEPGDLWWFAHTSAKITISADGRSATLALAGQRLLARILTPDATFLELSARPLWTSPDPPGQASNQGLRKLSVRLPETTAATLAIEFVPLIPGAALPTPASVTALADWPTPAAKIATLTDLAVDGETIPGFAPGNFTYGVDLPDDPKITAAAEPGTKINILPGRSDQPTRVITVRPGHQRGVYWVWRRTPLGLGNFPETIIASTDDGNVPVNTMDGDPATRWSAEGDGQWIAYDLGSDGPVDSIKIAWSSGDTRVARFDVEVAAAGETAWRQVFSGSSSGTSAEFETYDLEPGTARYLRIVGHGNSANGWNSITEVEIPGRSVDVRRENRLESLALAVGPVPIGKQVAGELTGTMTDGSAADVAGLTIDYVSLDPAVATVSADGVITGVTDDTARIAAITQLPDHRLLHTRTSVAVADPDRPKFPCVADSYVRDGTYAGQNFGGHGGMIVKYVPTPDSGFTRRAFLAFTPSAQTRPISRVLLHFYGRVADNNGTETDLVVRLAGGGFEERQLTWQNQPALADRVGGLHLDSTAGWHAVDLTAGLTELITRGAAVNLAIVQEPATGQGLATDLSSRESANAPYLEVQLG</sequence>
<dbReference type="Gene3D" id="2.60.40.1080">
    <property type="match status" value="1"/>
</dbReference>
<dbReference type="SUPFAM" id="SSF49785">
    <property type="entry name" value="Galactose-binding domain-like"/>
    <property type="match status" value="1"/>
</dbReference>
<dbReference type="GO" id="GO:0005576">
    <property type="term" value="C:extracellular region"/>
    <property type="evidence" value="ECO:0007669"/>
    <property type="project" value="UniProtKB-SubCell"/>
</dbReference>
<dbReference type="InterPro" id="IPR008929">
    <property type="entry name" value="Chondroitin_lyas"/>
</dbReference>
<dbReference type="GO" id="GO:0030313">
    <property type="term" value="C:cell envelope"/>
    <property type="evidence" value="ECO:0007669"/>
    <property type="project" value="UniProtKB-SubCell"/>
</dbReference>
<evidence type="ECO:0000313" key="7">
    <source>
        <dbReference type="Proteomes" id="UP000569914"/>
    </source>
</evidence>
<dbReference type="InterPro" id="IPR055372">
    <property type="entry name" value="CBM96"/>
</dbReference>
<dbReference type="InterPro" id="IPR012480">
    <property type="entry name" value="Hepar_II_III_C"/>
</dbReference>
<dbReference type="Proteomes" id="UP000569914">
    <property type="component" value="Unassembled WGS sequence"/>
</dbReference>
<dbReference type="Pfam" id="PF24517">
    <property type="entry name" value="CBM96"/>
    <property type="match status" value="1"/>
</dbReference>